<evidence type="ECO:0000313" key="9">
    <source>
        <dbReference type="EMBL" id="MBB5980893.1"/>
    </source>
</evidence>
<evidence type="ECO:0000256" key="4">
    <source>
        <dbReference type="ARBA" id="ARBA00022692"/>
    </source>
</evidence>
<dbReference type="AlphaFoldDB" id="A0A841DQH5"/>
<reference evidence="9 10" key="1">
    <citation type="submission" date="2020-08" db="EMBL/GenBank/DDBJ databases">
        <title>Sequencing the genomes of 1000 actinobacteria strains.</title>
        <authorList>
            <person name="Klenk H.-P."/>
        </authorList>
    </citation>
    <scope>NUCLEOTIDE SEQUENCE [LARGE SCALE GENOMIC DNA]</scope>
    <source>
        <strain evidence="9 10">DSM 17294</strain>
    </source>
</reference>
<evidence type="ECO:0000256" key="1">
    <source>
        <dbReference type="ARBA" id="ARBA00004651"/>
    </source>
</evidence>
<evidence type="ECO:0000256" key="2">
    <source>
        <dbReference type="ARBA" id="ARBA00022448"/>
    </source>
</evidence>
<evidence type="ECO:0000313" key="10">
    <source>
        <dbReference type="Proteomes" id="UP000558997"/>
    </source>
</evidence>
<dbReference type="GO" id="GO:0005886">
    <property type="term" value="C:plasma membrane"/>
    <property type="evidence" value="ECO:0007669"/>
    <property type="project" value="UniProtKB-SubCell"/>
</dbReference>
<dbReference type="Gene3D" id="1.10.3720.10">
    <property type="entry name" value="MetI-like"/>
    <property type="match status" value="1"/>
</dbReference>
<name>A0A841DQH5_9ACTN</name>
<dbReference type="SUPFAM" id="SSF161098">
    <property type="entry name" value="MetI-like"/>
    <property type="match status" value="1"/>
</dbReference>
<evidence type="ECO:0000256" key="7">
    <source>
        <dbReference type="RuleBase" id="RU363032"/>
    </source>
</evidence>
<feature type="transmembrane region" description="Helical" evidence="7">
    <location>
        <begin position="154"/>
        <end position="173"/>
    </location>
</feature>
<feature type="transmembrane region" description="Helical" evidence="7">
    <location>
        <begin position="31"/>
        <end position="52"/>
    </location>
</feature>
<keyword evidence="5 7" id="KW-1133">Transmembrane helix</keyword>
<comment type="subcellular location">
    <subcellularLocation>
        <location evidence="1 7">Cell membrane</location>
        <topology evidence="1 7">Multi-pass membrane protein</topology>
    </subcellularLocation>
</comment>
<keyword evidence="3" id="KW-1003">Cell membrane</keyword>
<dbReference type="EMBL" id="JACHNF010000001">
    <property type="protein sequence ID" value="MBB5980893.1"/>
    <property type="molecule type" value="Genomic_DNA"/>
</dbReference>
<proteinExistence type="inferred from homology"/>
<comment type="similarity">
    <text evidence="7">Belongs to the binding-protein-dependent transport system permease family.</text>
</comment>
<gene>
    <name evidence="9" type="ORF">HDA44_004234</name>
</gene>
<dbReference type="GO" id="GO:0055085">
    <property type="term" value="P:transmembrane transport"/>
    <property type="evidence" value="ECO:0007669"/>
    <property type="project" value="InterPro"/>
</dbReference>
<dbReference type="PANTHER" id="PTHR43386:SF1">
    <property type="entry name" value="D,D-DIPEPTIDE TRANSPORT SYSTEM PERMEASE PROTEIN DDPC-RELATED"/>
    <property type="match status" value="1"/>
</dbReference>
<feature type="transmembrane region" description="Helical" evidence="7">
    <location>
        <begin position="130"/>
        <end position="148"/>
    </location>
</feature>
<protein>
    <submittedName>
        <fullName evidence="9">Peptide/nickel transport system permease protein</fullName>
    </submittedName>
</protein>
<keyword evidence="10" id="KW-1185">Reference proteome</keyword>
<evidence type="ECO:0000259" key="8">
    <source>
        <dbReference type="PROSITE" id="PS50928"/>
    </source>
</evidence>
<keyword evidence="6 7" id="KW-0472">Membrane</keyword>
<evidence type="ECO:0000256" key="6">
    <source>
        <dbReference type="ARBA" id="ARBA00023136"/>
    </source>
</evidence>
<dbReference type="Proteomes" id="UP000558997">
    <property type="component" value="Unassembled WGS sequence"/>
</dbReference>
<feature type="domain" description="ABC transmembrane type-1" evidence="8">
    <location>
        <begin position="95"/>
        <end position="281"/>
    </location>
</feature>
<comment type="caution">
    <text evidence="9">The sequence shown here is derived from an EMBL/GenBank/DDBJ whole genome shotgun (WGS) entry which is preliminary data.</text>
</comment>
<feature type="transmembrane region" description="Helical" evidence="7">
    <location>
        <begin position="212"/>
        <end position="239"/>
    </location>
</feature>
<accession>A0A841DQH5</accession>
<dbReference type="RefSeq" id="WP_184836960.1">
    <property type="nucleotide sequence ID" value="NZ_BAAAVN010000003.1"/>
</dbReference>
<feature type="transmembrane region" description="Helical" evidence="7">
    <location>
        <begin position="259"/>
        <end position="281"/>
    </location>
</feature>
<dbReference type="CDD" id="cd06261">
    <property type="entry name" value="TM_PBP2"/>
    <property type="match status" value="1"/>
</dbReference>
<organism evidence="9 10">
    <name type="scientific">Kribbella solani</name>
    <dbReference type="NCBI Taxonomy" id="236067"/>
    <lineage>
        <taxon>Bacteria</taxon>
        <taxon>Bacillati</taxon>
        <taxon>Actinomycetota</taxon>
        <taxon>Actinomycetes</taxon>
        <taxon>Propionibacteriales</taxon>
        <taxon>Kribbellaceae</taxon>
        <taxon>Kribbella</taxon>
    </lineage>
</organism>
<evidence type="ECO:0000256" key="5">
    <source>
        <dbReference type="ARBA" id="ARBA00022989"/>
    </source>
</evidence>
<dbReference type="InterPro" id="IPR035906">
    <property type="entry name" value="MetI-like_sf"/>
</dbReference>
<dbReference type="Pfam" id="PF00528">
    <property type="entry name" value="BPD_transp_1"/>
    <property type="match status" value="1"/>
</dbReference>
<dbReference type="PANTHER" id="PTHR43386">
    <property type="entry name" value="OLIGOPEPTIDE TRANSPORT SYSTEM PERMEASE PROTEIN APPC"/>
    <property type="match status" value="1"/>
</dbReference>
<dbReference type="PROSITE" id="PS50928">
    <property type="entry name" value="ABC_TM1"/>
    <property type="match status" value="1"/>
</dbReference>
<sequence>MILGRSPGEATRAFGSTPRIGIRIVRWRPSLSYAAIVMLVLVGASLTAGWWWNGSVYGTDPSAALHAPSLSHPMGTDTLGRDVMARVFAGARVSLGAGLVTAVAATVAGSLLGVLAGLRGGALDFVVCRVSDALMAFPPLILAVGVAAGLGAGLLPACFGIALGSMPYVLRICRADAIRVRGSGFVAAARALGVPPPQIVRRHVLPHVLPSILVQGAATCSFAVIALAGLGFIGLGAQLPTPEWGTMITEGSAPLVAGQWWISIFPGVLLLIATVCVNAMADEFQERLGGTREMAL</sequence>
<keyword evidence="2 7" id="KW-0813">Transport</keyword>
<evidence type="ECO:0000256" key="3">
    <source>
        <dbReference type="ARBA" id="ARBA00022475"/>
    </source>
</evidence>
<keyword evidence="4 7" id="KW-0812">Transmembrane</keyword>
<feature type="transmembrane region" description="Helical" evidence="7">
    <location>
        <begin position="93"/>
        <end position="118"/>
    </location>
</feature>
<dbReference type="InterPro" id="IPR050366">
    <property type="entry name" value="BP-dependent_transpt_permease"/>
</dbReference>
<dbReference type="InterPro" id="IPR000515">
    <property type="entry name" value="MetI-like"/>
</dbReference>